<keyword evidence="2" id="KW-1185">Reference proteome</keyword>
<reference evidence="2" key="1">
    <citation type="submission" date="2016-06" db="EMBL/GenBank/DDBJ databases">
        <title>Parallel loss of symbiosis genes in relatives of nitrogen-fixing non-legume Parasponia.</title>
        <authorList>
            <person name="Van Velzen R."/>
            <person name="Holmer R."/>
            <person name="Bu F."/>
            <person name="Rutten L."/>
            <person name="Van Zeijl A."/>
            <person name="Liu W."/>
            <person name="Santuari L."/>
            <person name="Cao Q."/>
            <person name="Sharma T."/>
            <person name="Shen D."/>
            <person name="Roswanjaya Y."/>
            <person name="Wardhani T."/>
            <person name="Kalhor M.S."/>
            <person name="Jansen J."/>
            <person name="Van den Hoogen J."/>
            <person name="Gungor B."/>
            <person name="Hartog M."/>
            <person name="Hontelez J."/>
            <person name="Verver J."/>
            <person name="Yang W.-C."/>
            <person name="Schijlen E."/>
            <person name="Repin R."/>
            <person name="Schilthuizen M."/>
            <person name="Schranz E."/>
            <person name="Heidstra R."/>
            <person name="Miyata K."/>
            <person name="Fedorova E."/>
            <person name="Kohlen W."/>
            <person name="Bisseling T."/>
            <person name="Smit S."/>
            <person name="Geurts R."/>
        </authorList>
    </citation>
    <scope>NUCLEOTIDE SEQUENCE [LARGE SCALE GENOMIC DNA]</scope>
    <source>
        <strain evidence="2">cv. RG33-2</strain>
    </source>
</reference>
<name>A0A2P5DL36_TREOI</name>
<dbReference type="InParanoid" id="A0A2P5DL36"/>
<comment type="caution">
    <text evidence="1">The sequence shown here is derived from an EMBL/GenBank/DDBJ whole genome shotgun (WGS) entry which is preliminary data.</text>
</comment>
<sequence length="87" mass="9331">MAEKSKILGDIYDHNSLLADLVKIIAAIKEAGNVKVSILSFPISIIVCVTKEALILSFLPPEFGTNVDQSKLLSQLQAFLGSKQTSG</sequence>
<protein>
    <submittedName>
        <fullName evidence="1">Uncharacterized protein</fullName>
    </submittedName>
</protein>
<organism evidence="1 2">
    <name type="scientific">Trema orientale</name>
    <name type="common">Charcoal tree</name>
    <name type="synonym">Celtis orientalis</name>
    <dbReference type="NCBI Taxonomy" id="63057"/>
    <lineage>
        <taxon>Eukaryota</taxon>
        <taxon>Viridiplantae</taxon>
        <taxon>Streptophyta</taxon>
        <taxon>Embryophyta</taxon>
        <taxon>Tracheophyta</taxon>
        <taxon>Spermatophyta</taxon>
        <taxon>Magnoliopsida</taxon>
        <taxon>eudicotyledons</taxon>
        <taxon>Gunneridae</taxon>
        <taxon>Pentapetalae</taxon>
        <taxon>rosids</taxon>
        <taxon>fabids</taxon>
        <taxon>Rosales</taxon>
        <taxon>Cannabaceae</taxon>
        <taxon>Trema</taxon>
    </lineage>
</organism>
<evidence type="ECO:0000313" key="2">
    <source>
        <dbReference type="Proteomes" id="UP000237000"/>
    </source>
</evidence>
<proteinExistence type="predicted"/>
<dbReference type="EMBL" id="JXTC01000263">
    <property type="protein sequence ID" value="PON74017.1"/>
    <property type="molecule type" value="Genomic_DNA"/>
</dbReference>
<dbReference type="Proteomes" id="UP000237000">
    <property type="component" value="Unassembled WGS sequence"/>
</dbReference>
<gene>
    <name evidence="1" type="ORF">TorRG33x02_247940</name>
</gene>
<dbReference type="AlphaFoldDB" id="A0A2P5DL36"/>
<accession>A0A2P5DL36</accession>
<dbReference type="OrthoDB" id="10370851at2759"/>
<evidence type="ECO:0000313" key="1">
    <source>
        <dbReference type="EMBL" id="PON74017.1"/>
    </source>
</evidence>